<dbReference type="AlphaFoldDB" id="E9GMQ8"/>
<dbReference type="Proteomes" id="UP000000305">
    <property type="component" value="Unassembled WGS sequence"/>
</dbReference>
<sequence>VRIRTENRDQAGICPFALREVSVLHEPALGHLRYRLTDVPHQSNSPSGNVLSPDRATE</sequence>
<dbReference type="HOGENOM" id="CLU_112614_5_2_1"/>
<accession>E9GMQ8</accession>
<dbReference type="InParanoid" id="E9GMQ8"/>
<dbReference type="EMBL" id="GL732553">
    <property type="protein sequence ID" value="EFX79250.1"/>
    <property type="molecule type" value="Genomic_DNA"/>
</dbReference>
<dbReference type="eggNOG" id="ENOG502S18N">
    <property type="taxonomic scope" value="Eukaryota"/>
</dbReference>
<evidence type="ECO:0000313" key="2">
    <source>
        <dbReference type="EMBL" id="EFX79250.1"/>
    </source>
</evidence>
<feature type="region of interest" description="Disordered" evidence="1">
    <location>
        <begin position="37"/>
        <end position="58"/>
    </location>
</feature>
<protein>
    <submittedName>
        <fullName evidence="2">Uncharacterized protein</fullName>
    </submittedName>
</protein>
<dbReference type="InterPro" id="IPR052997">
    <property type="entry name" value="RRT15-like"/>
</dbReference>
<dbReference type="OrthoDB" id="7643141at2759"/>
<organism evidence="2 3">
    <name type="scientific">Daphnia pulex</name>
    <name type="common">Water flea</name>
    <dbReference type="NCBI Taxonomy" id="6669"/>
    <lineage>
        <taxon>Eukaryota</taxon>
        <taxon>Metazoa</taxon>
        <taxon>Ecdysozoa</taxon>
        <taxon>Arthropoda</taxon>
        <taxon>Crustacea</taxon>
        <taxon>Branchiopoda</taxon>
        <taxon>Diplostraca</taxon>
        <taxon>Cladocera</taxon>
        <taxon>Anomopoda</taxon>
        <taxon>Daphniidae</taxon>
        <taxon>Daphnia</taxon>
    </lineage>
</organism>
<dbReference type="KEGG" id="dpx:DAPPUDRAFT_52616"/>
<dbReference type="OMA" id="FYINCIM"/>
<keyword evidence="3" id="KW-1185">Reference proteome</keyword>
<feature type="non-terminal residue" evidence="2">
    <location>
        <position position="1"/>
    </location>
</feature>
<evidence type="ECO:0000313" key="3">
    <source>
        <dbReference type="Proteomes" id="UP000000305"/>
    </source>
</evidence>
<proteinExistence type="predicted"/>
<dbReference type="PANTHER" id="PTHR33047:SF8">
    <property type="entry name" value="REGULATOR OF RDNA TRANSCRIPTION PROTEIN 15"/>
    <property type="match status" value="1"/>
</dbReference>
<dbReference type="PhylomeDB" id="E9GMQ8"/>
<reference evidence="2 3" key="1">
    <citation type="journal article" date="2011" name="Science">
        <title>The ecoresponsive genome of Daphnia pulex.</title>
        <authorList>
            <person name="Colbourne J.K."/>
            <person name="Pfrender M.E."/>
            <person name="Gilbert D."/>
            <person name="Thomas W.K."/>
            <person name="Tucker A."/>
            <person name="Oakley T.H."/>
            <person name="Tokishita S."/>
            <person name="Aerts A."/>
            <person name="Arnold G.J."/>
            <person name="Basu M.K."/>
            <person name="Bauer D.J."/>
            <person name="Caceres C.E."/>
            <person name="Carmel L."/>
            <person name="Casola C."/>
            <person name="Choi J.H."/>
            <person name="Detter J.C."/>
            <person name="Dong Q."/>
            <person name="Dusheyko S."/>
            <person name="Eads B.D."/>
            <person name="Frohlich T."/>
            <person name="Geiler-Samerotte K.A."/>
            <person name="Gerlach D."/>
            <person name="Hatcher P."/>
            <person name="Jogdeo S."/>
            <person name="Krijgsveld J."/>
            <person name="Kriventseva E.V."/>
            <person name="Kultz D."/>
            <person name="Laforsch C."/>
            <person name="Lindquist E."/>
            <person name="Lopez J."/>
            <person name="Manak J.R."/>
            <person name="Muller J."/>
            <person name="Pangilinan J."/>
            <person name="Patwardhan R.P."/>
            <person name="Pitluck S."/>
            <person name="Pritham E.J."/>
            <person name="Rechtsteiner A."/>
            <person name="Rho M."/>
            <person name="Rogozin I.B."/>
            <person name="Sakarya O."/>
            <person name="Salamov A."/>
            <person name="Schaack S."/>
            <person name="Shapiro H."/>
            <person name="Shiga Y."/>
            <person name="Skalitzky C."/>
            <person name="Smith Z."/>
            <person name="Souvorov A."/>
            <person name="Sung W."/>
            <person name="Tang Z."/>
            <person name="Tsuchiya D."/>
            <person name="Tu H."/>
            <person name="Vos H."/>
            <person name="Wang M."/>
            <person name="Wolf Y.I."/>
            <person name="Yamagata H."/>
            <person name="Yamada T."/>
            <person name="Ye Y."/>
            <person name="Shaw J.R."/>
            <person name="Andrews J."/>
            <person name="Crease T.J."/>
            <person name="Tang H."/>
            <person name="Lucas S.M."/>
            <person name="Robertson H.M."/>
            <person name="Bork P."/>
            <person name="Koonin E.V."/>
            <person name="Zdobnov E.M."/>
            <person name="Grigoriev I.V."/>
            <person name="Lynch M."/>
            <person name="Boore J.L."/>
        </authorList>
    </citation>
    <scope>NUCLEOTIDE SEQUENCE [LARGE SCALE GENOMIC DNA]</scope>
</reference>
<dbReference type="PANTHER" id="PTHR33047">
    <property type="entry name" value="PROTEIN TAR1"/>
    <property type="match status" value="1"/>
</dbReference>
<gene>
    <name evidence="2" type="ORF">DAPPUDRAFT_52616</name>
</gene>
<feature type="compositionally biased region" description="Polar residues" evidence="1">
    <location>
        <begin position="40"/>
        <end position="50"/>
    </location>
</feature>
<evidence type="ECO:0000256" key="1">
    <source>
        <dbReference type="SAM" id="MobiDB-lite"/>
    </source>
</evidence>
<name>E9GMQ8_DAPPU</name>